<keyword evidence="2" id="KW-1185">Reference proteome</keyword>
<proteinExistence type="predicted"/>
<reference evidence="1 2" key="1">
    <citation type="submission" date="2016-10" db="EMBL/GenBank/DDBJ databases">
        <authorList>
            <person name="Varghese N."/>
            <person name="Submissions S."/>
        </authorList>
    </citation>
    <scope>NUCLEOTIDE SEQUENCE [LARGE SCALE GENOMIC DNA]</scope>
    <source>
        <strain evidence="1 2">ATCC 43761</strain>
    </source>
</reference>
<name>A0ABY0MIZ9_9LACO</name>
<sequence length="77" mass="9115">MKVKLEIDPDAPEAEIVIRAKDISPEIKQLYQKLQAQDQHADQIEGIRDDMSYYLRLSDILFFETKSWHILRGTLIW</sequence>
<protein>
    <submittedName>
        <fullName evidence="1">Uncharacterized protein</fullName>
    </submittedName>
</protein>
<accession>A0ABY0MIZ9</accession>
<evidence type="ECO:0000313" key="1">
    <source>
        <dbReference type="EMBL" id="SDA58233.1"/>
    </source>
</evidence>
<dbReference type="EMBL" id="FMXC01000015">
    <property type="protein sequence ID" value="SDA58233.1"/>
    <property type="molecule type" value="Genomic_DNA"/>
</dbReference>
<organism evidence="1 2">
    <name type="scientific">Lactobacillus kefiranofaciens</name>
    <dbReference type="NCBI Taxonomy" id="267818"/>
    <lineage>
        <taxon>Bacteria</taxon>
        <taxon>Bacillati</taxon>
        <taxon>Bacillota</taxon>
        <taxon>Bacilli</taxon>
        <taxon>Lactobacillales</taxon>
        <taxon>Lactobacillaceae</taxon>
        <taxon>Lactobacillus</taxon>
    </lineage>
</organism>
<gene>
    <name evidence="1" type="ORF">SAMN02983011_01465</name>
</gene>
<dbReference type="Proteomes" id="UP000181860">
    <property type="component" value="Unassembled WGS sequence"/>
</dbReference>
<evidence type="ECO:0000313" key="2">
    <source>
        <dbReference type="Proteomes" id="UP000181860"/>
    </source>
</evidence>
<comment type="caution">
    <text evidence="1">The sequence shown here is derived from an EMBL/GenBank/DDBJ whole genome shotgun (WGS) entry which is preliminary data.</text>
</comment>